<dbReference type="Pfam" id="PF08983">
    <property type="entry name" value="V1R_C"/>
    <property type="match status" value="1"/>
</dbReference>
<proteinExistence type="inferred from homology"/>
<evidence type="ECO:0000256" key="11">
    <source>
        <dbReference type="RuleBase" id="RU046427"/>
    </source>
</evidence>
<dbReference type="Pfam" id="PF00001">
    <property type="entry name" value="7tm_1"/>
    <property type="match status" value="1"/>
</dbReference>
<protein>
    <submittedName>
        <fullName evidence="15">Vasopressin V1a receptor</fullName>
    </submittedName>
</protein>
<evidence type="ECO:0000256" key="1">
    <source>
        <dbReference type="ARBA" id="ARBA00004651"/>
    </source>
</evidence>
<evidence type="ECO:0000256" key="6">
    <source>
        <dbReference type="ARBA" id="ARBA00023136"/>
    </source>
</evidence>
<dbReference type="PROSITE" id="PS00237">
    <property type="entry name" value="G_PROTEIN_RECEP_F1_1"/>
    <property type="match status" value="1"/>
</dbReference>
<dbReference type="OMA" id="QYFIFSM"/>
<evidence type="ECO:0000256" key="10">
    <source>
        <dbReference type="ARBA" id="ARBA00023224"/>
    </source>
</evidence>
<dbReference type="CDD" id="cd15385">
    <property type="entry name" value="7tmA_V1aR"/>
    <property type="match status" value="1"/>
</dbReference>
<dbReference type="OrthoDB" id="6435638at2759"/>
<evidence type="ECO:0000256" key="12">
    <source>
        <dbReference type="SAM" id="MobiDB-lite"/>
    </source>
</evidence>
<dbReference type="InterPro" id="IPR015076">
    <property type="entry name" value="V1R_C"/>
</dbReference>
<dbReference type="GO" id="GO:0032870">
    <property type="term" value="P:cellular response to hormone stimulus"/>
    <property type="evidence" value="ECO:0000318"/>
    <property type="project" value="GO_Central"/>
</dbReference>
<dbReference type="InterPro" id="IPR000276">
    <property type="entry name" value="GPCR_Rhodpsn"/>
</dbReference>
<dbReference type="PROSITE" id="PS50262">
    <property type="entry name" value="G_PROTEIN_RECEP_F1_2"/>
    <property type="match status" value="1"/>
</dbReference>
<dbReference type="SMART" id="SM01164">
    <property type="entry name" value="DUF1856"/>
    <property type="match status" value="1"/>
</dbReference>
<keyword evidence="6 11" id="KW-0472">Membrane</keyword>
<dbReference type="GeneID" id="108713191"/>
<keyword evidence="8 11" id="KW-0675">Receptor</keyword>
<keyword evidence="3 11" id="KW-0812">Transmembrane</keyword>
<feature type="domain" description="G-protein coupled receptors family 1 profile" evidence="13">
    <location>
        <begin position="72"/>
        <end position="345"/>
    </location>
</feature>
<sequence>MDVVTLVSDSQQQHGVNVADAMGDAGSANSSLFNSSDSGQGNKTGDPYVRNEALAKIEIAVLAVIFVAAVLGNCSVLLGLYKSKKKMSRMHLFIKHLSVADLVVAFFQVLPQLCWDVTYRFWGPDILCRVVKHLQVFGMFASAYMLVVMTADRYIAICHPLKTLQQPTKRSYVMILGAWLVSFLLSTPQYFIFSLSRVKEGSDVYDCWANFIEPWGSKAYVTWITGGIFVVPVIILITCYGFICYNIWRNIQGKTKREETEGRTSRGLLSTSVSSVKTISRAKMRTVKMTSVIVTAYILCWAPFFTVQMWSVWDQNIEWTDSEDFMITMTALLGSLNSCCNPWIYMFFSGHLLQDFIHSFPCFQKIKQTLTKEDSDSSTRRQTSFTRIQTRSPTNSTDTLKESPRSSKSIKFLPIQT</sequence>
<dbReference type="GO" id="GO:0005000">
    <property type="term" value="F:vasopressin receptor activity"/>
    <property type="evidence" value="ECO:0000318"/>
    <property type="project" value="GO_Central"/>
</dbReference>
<keyword evidence="7" id="KW-1015">Disulfide bond</keyword>
<feature type="transmembrane region" description="Helical" evidence="11">
    <location>
        <begin position="291"/>
        <end position="313"/>
    </location>
</feature>
<name>A0A1L8GUR8_XENLA</name>
<feature type="transmembrane region" description="Helical" evidence="11">
    <location>
        <begin position="325"/>
        <end position="348"/>
    </location>
</feature>
<dbReference type="GO" id="GO:0042277">
    <property type="term" value="F:peptide binding"/>
    <property type="evidence" value="ECO:0007669"/>
    <property type="project" value="TreeGrafter"/>
</dbReference>
<evidence type="ECO:0000313" key="16">
    <source>
        <dbReference type="Xenbase" id="XB-GENE-17339621"/>
    </source>
</evidence>
<keyword evidence="10 11" id="KW-0807">Transducer</keyword>
<comment type="subcellular location">
    <subcellularLocation>
        <location evidence="1 11">Cell membrane</location>
        <topology evidence="1 11">Multi-pass membrane protein</topology>
    </subcellularLocation>
</comment>
<keyword evidence="4 11" id="KW-1133">Transmembrane helix</keyword>
<feature type="transmembrane region" description="Helical" evidence="11">
    <location>
        <begin position="59"/>
        <end position="80"/>
    </location>
</feature>
<feature type="transmembrane region" description="Helical" evidence="11">
    <location>
        <begin position="92"/>
        <end position="110"/>
    </location>
</feature>
<keyword evidence="5 11" id="KW-0297">G-protein coupled receptor</keyword>
<dbReference type="PaxDb" id="8355-A0A1L8GUR8"/>
<evidence type="ECO:0000259" key="13">
    <source>
        <dbReference type="PROSITE" id="PS50262"/>
    </source>
</evidence>
<keyword evidence="9 11" id="KW-0325">Glycoprotein</keyword>
<dbReference type="PRINTS" id="PR00896">
    <property type="entry name" value="VASOPRESSINR"/>
</dbReference>
<dbReference type="GO" id="GO:0045907">
    <property type="term" value="P:positive regulation of vasoconstriction"/>
    <property type="evidence" value="ECO:0000318"/>
    <property type="project" value="GO_Central"/>
</dbReference>
<feature type="compositionally biased region" description="Polar residues" evidence="12">
    <location>
        <begin position="380"/>
        <end position="398"/>
    </location>
</feature>
<feature type="transmembrane region" description="Helical" evidence="11">
    <location>
        <begin position="130"/>
        <end position="151"/>
    </location>
</feature>
<dbReference type="InterPro" id="IPR001224">
    <property type="entry name" value="Vprs_V1A_rcpt"/>
</dbReference>
<dbReference type="GO" id="GO:0007186">
    <property type="term" value="P:G protein-coupled receptor signaling pathway"/>
    <property type="evidence" value="ECO:0000318"/>
    <property type="project" value="GO_Central"/>
</dbReference>
<dbReference type="RefSeq" id="XP_018111530.1">
    <property type="nucleotide sequence ID" value="XM_018256041.2"/>
</dbReference>
<dbReference type="PANTHER" id="PTHR24241:SF17">
    <property type="entry name" value="VASOPRESSIN V1A RECEPTOR"/>
    <property type="match status" value="1"/>
</dbReference>
<dbReference type="CTD" id="108713191"/>
<evidence type="ECO:0000256" key="9">
    <source>
        <dbReference type="ARBA" id="ARBA00023180"/>
    </source>
</evidence>
<evidence type="ECO:0000256" key="7">
    <source>
        <dbReference type="ARBA" id="ARBA00023157"/>
    </source>
</evidence>
<feature type="transmembrane region" description="Helical" evidence="11">
    <location>
        <begin position="220"/>
        <end position="248"/>
    </location>
</feature>
<evidence type="ECO:0000256" key="8">
    <source>
        <dbReference type="ARBA" id="ARBA00023170"/>
    </source>
</evidence>
<feature type="region of interest" description="Disordered" evidence="12">
    <location>
        <begin position="374"/>
        <end position="417"/>
    </location>
</feature>
<dbReference type="InterPro" id="IPR001817">
    <property type="entry name" value="Vasoprsn_rcpt"/>
</dbReference>
<dbReference type="GO" id="GO:0005886">
    <property type="term" value="C:plasma membrane"/>
    <property type="evidence" value="ECO:0000318"/>
    <property type="project" value="GO_Central"/>
</dbReference>
<dbReference type="AlphaFoldDB" id="A0A1L8GUR8"/>
<dbReference type="STRING" id="8355.A0A1L8GUR8"/>
<dbReference type="SUPFAM" id="SSF81321">
    <property type="entry name" value="Family A G protein-coupled receptor-like"/>
    <property type="match status" value="1"/>
</dbReference>
<organism evidence="14 15">
    <name type="scientific">Xenopus laevis</name>
    <name type="common">African clawed frog</name>
    <dbReference type="NCBI Taxonomy" id="8355"/>
    <lineage>
        <taxon>Eukaryota</taxon>
        <taxon>Metazoa</taxon>
        <taxon>Chordata</taxon>
        <taxon>Craniata</taxon>
        <taxon>Vertebrata</taxon>
        <taxon>Euteleostomi</taxon>
        <taxon>Amphibia</taxon>
        <taxon>Batrachia</taxon>
        <taxon>Anura</taxon>
        <taxon>Pipoidea</taxon>
        <taxon>Pipidae</taxon>
        <taxon>Xenopodinae</taxon>
        <taxon>Xenopus</taxon>
        <taxon>Xenopus</taxon>
    </lineage>
</organism>
<dbReference type="KEGG" id="xla:108713191"/>
<dbReference type="InterPro" id="IPR017452">
    <property type="entry name" value="GPCR_Rhodpsn_7TM"/>
</dbReference>
<dbReference type="FunFam" id="1.20.1070.10:FF:000094">
    <property type="entry name" value="Vasopressin V1a receptor"/>
    <property type="match status" value="1"/>
</dbReference>
<dbReference type="Xenbase" id="XB-GENE-17339621">
    <property type="gene designation" value="avpr1a.S"/>
</dbReference>
<accession>A0A1L8GUR8</accession>
<dbReference type="Gene3D" id="1.20.1070.10">
    <property type="entry name" value="Rhodopsin 7-helix transmembrane proteins"/>
    <property type="match status" value="1"/>
</dbReference>
<evidence type="ECO:0000256" key="5">
    <source>
        <dbReference type="ARBA" id="ARBA00023040"/>
    </source>
</evidence>
<evidence type="ECO:0000313" key="15">
    <source>
        <dbReference type="RefSeq" id="XP_018111530.1"/>
    </source>
</evidence>
<dbReference type="PRINTS" id="PR00752">
    <property type="entry name" value="VASOPRSNV1AR"/>
</dbReference>
<gene>
    <name evidence="15 16" type="primary">avpr1a.S</name>
</gene>
<reference evidence="14" key="1">
    <citation type="submission" date="2024-06" db="UniProtKB">
        <authorList>
            <consortium name="RefSeq"/>
        </authorList>
    </citation>
    <scope>NUCLEOTIDE SEQUENCE [LARGE SCALE GENOMIC DNA]</scope>
    <source>
        <strain evidence="14">J_2021</strain>
    </source>
</reference>
<evidence type="ECO:0000256" key="3">
    <source>
        <dbReference type="ARBA" id="ARBA00022692"/>
    </source>
</evidence>
<keyword evidence="2" id="KW-1003">Cell membrane</keyword>
<evidence type="ECO:0000256" key="2">
    <source>
        <dbReference type="ARBA" id="ARBA00022475"/>
    </source>
</evidence>
<keyword evidence="14" id="KW-1185">Reference proteome</keyword>
<dbReference type="Proteomes" id="UP000186698">
    <property type="component" value="Chromosome 3S"/>
</dbReference>
<dbReference type="AGR" id="Xenbase:XB-GENE-17339621"/>
<evidence type="ECO:0000313" key="14">
    <source>
        <dbReference type="Proteomes" id="UP000186698"/>
    </source>
</evidence>
<reference evidence="15" key="2">
    <citation type="submission" date="2025-08" db="UniProtKB">
        <authorList>
            <consortium name="RefSeq"/>
        </authorList>
    </citation>
    <scope>IDENTIFICATION</scope>
    <source>
        <strain evidence="15">J_2021</strain>
        <tissue evidence="15">Erythrocytes</tissue>
    </source>
</reference>
<dbReference type="PANTHER" id="PTHR24241">
    <property type="entry name" value="NEUROPEPTIDE RECEPTOR-RELATED G-PROTEIN COUPLED RECEPTOR"/>
    <property type="match status" value="1"/>
</dbReference>
<feature type="transmembrane region" description="Helical" evidence="11">
    <location>
        <begin position="172"/>
        <end position="193"/>
    </location>
</feature>
<evidence type="ECO:0000256" key="4">
    <source>
        <dbReference type="ARBA" id="ARBA00022989"/>
    </source>
</evidence>
<comment type="similarity">
    <text evidence="11">Belongs to the G-protein coupled receptor 1 family. Vasopressin/oxytocin receptor subfamily.</text>
</comment>
<dbReference type="PRINTS" id="PR00237">
    <property type="entry name" value="GPCRRHODOPSN"/>
</dbReference>
<dbReference type="GO" id="GO:0001992">
    <property type="term" value="P:regulation of systemic arterial blood pressure by vasopressin"/>
    <property type="evidence" value="ECO:0000318"/>
    <property type="project" value="GO_Central"/>
</dbReference>
<dbReference type="Bgee" id="108713191">
    <property type="expression patterns" value="Expressed in kidney and 11 other cell types or tissues"/>
</dbReference>